<dbReference type="Proteomes" id="UP000614982">
    <property type="component" value="Unassembled WGS sequence"/>
</dbReference>
<evidence type="ECO:0000313" key="1">
    <source>
        <dbReference type="EMBL" id="GFM95022.1"/>
    </source>
</evidence>
<comment type="caution">
    <text evidence="1">The sequence shown here is derived from an EMBL/GenBank/DDBJ whole genome shotgun (WGS) entry which is preliminary data.</text>
</comment>
<accession>A0ABQ1DVZ4</accession>
<organism evidence="1 2">
    <name type="scientific">Pseudomonas cichorii</name>
    <dbReference type="NCBI Taxonomy" id="36746"/>
    <lineage>
        <taxon>Bacteria</taxon>
        <taxon>Pseudomonadati</taxon>
        <taxon>Pseudomonadota</taxon>
        <taxon>Gammaproteobacteria</taxon>
        <taxon>Pseudomonadales</taxon>
        <taxon>Pseudomonadaceae</taxon>
        <taxon>Pseudomonas</taxon>
    </lineage>
</organism>
<gene>
    <name evidence="1" type="ORF">PSCICP_49940</name>
</gene>
<dbReference type="GeneID" id="45541471"/>
<sequence length="191" mass="21284">MNYKDRLLEAITYTESLRLPIDNSALSLDVELVDSSKQKLFQLCGDALYQAGLQSSSHLAGKCAPIHLMLKERLKTELGLESLITIGDRFWDDYVYCEMTKESVENELNSTNIFEPIKAHVWLTLSDGTILDCTAEAHADIIFGRGEHPAHQCIMIVSPNKAEDAKTGYHRPVLVGSGFLEKTGMVQIVLD</sequence>
<dbReference type="RefSeq" id="WP_025259065.1">
    <property type="nucleotide sequence ID" value="NZ_BLWA01000025.1"/>
</dbReference>
<keyword evidence="2" id="KW-1185">Reference proteome</keyword>
<name>A0ABQ1DVZ4_PSECI</name>
<dbReference type="EMBL" id="BLWA01000025">
    <property type="protein sequence ID" value="GFM95022.1"/>
    <property type="molecule type" value="Genomic_DNA"/>
</dbReference>
<proteinExistence type="predicted"/>
<protein>
    <submittedName>
        <fullName evidence="1">Uncharacterized protein</fullName>
    </submittedName>
</protein>
<evidence type="ECO:0000313" key="2">
    <source>
        <dbReference type="Proteomes" id="UP000614982"/>
    </source>
</evidence>
<reference evidence="1 2" key="1">
    <citation type="submission" date="2020-05" db="EMBL/GenBank/DDBJ databases">
        <title>Genetic diversity of Pseudomonas cichorii.</title>
        <authorList>
            <person name="Tani S."/>
            <person name="Yagi H."/>
            <person name="Hashimoto S."/>
            <person name="Iiyama K."/>
            <person name="Furuya N."/>
        </authorList>
    </citation>
    <scope>NUCLEOTIDE SEQUENCE [LARGE SCALE GENOMIC DNA]</scope>
    <source>
        <strain evidence="1 2">LMG 2162</strain>
    </source>
</reference>